<dbReference type="RefSeq" id="WP_011132847.1">
    <property type="nucleotide sequence ID" value="NC_005072.1"/>
</dbReference>
<evidence type="ECO:0000313" key="4">
    <source>
        <dbReference type="EMBL" id="CAE19672.1"/>
    </source>
</evidence>
<dbReference type="CAZy" id="GT4">
    <property type="family name" value="Glycosyltransferase Family 4"/>
</dbReference>
<keyword evidence="2" id="KW-0472">Membrane</keyword>
<dbReference type="EMBL" id="BX548174">
    <property type="protein sequence ID" value="CAE19672.1"/>
    <property type="molecule type" value="Genomic_DNA"/>
</dbReference>
<dbReference type="Gene3D" id="3.40.50.2000">
    <property type="entry name" value="Glycogen Phosphorylase B"/>
    <property type="match status" value="2"/>
</dbReference>
<feature type="transmembrane region" description="Helical" evidence="2">
    <location>
        <begin position="82"/>
        <end position="100"/>
    </location>
</feature>
<evidence type="ECO:0000256" key="1">
    <source>
        <dbReference type="ARBA" id="ARBA00022679"/>
    </source>
</evidence>
<dbReference type="InterPro" id="IPR001296">
    <property type="entry name" value="Glyco_trans_1"/>
</dbReference>
<name>Q7V0P3_PROMP</name>
<accession>Q7V0P3</accession>
<organism evidence="4 5">
    <name type="scientific">Prochlorococcus marinus subsp. pastoris (strain CCMP1986 / NIES-2087 / MED4)</name>
    <dbReference type="NCBI Taxonomy" id="59919"/>
    <lineage>
        <taxon>Bacteria</taxon>
        <taxon>Bacillati</taxon>
        <taxon>Cyanobacteriota</taxon>
        <taxon>Cyanophyceae</taxon>
        <taxon>Synechococcales</taxon>
        <taxon>Prochlorococcaceae</taxon>
        <taxon>Prochlorococcus</taxon>
    </lineage>
</organism>
<dbReference type="SUPFAM" id="SSF53756">
    <property type="entry name" value="UDP-Glycosyltransferase/glycogen phosphorylase"/>
    <property type="match status" value="1"/>
</dbReference>
<dbReference type="OrthoDB" id="9801573at2"/>
<keyword evidence="1 4" id="KW-0808">Transferase</keyword>
<sequence length="386" mass="44483">MQDSKHKVILFANTLWFLHNFKLPLIEELNNKKIEVLLIYLRLGPPVGNKNKFLLNKVKQYNFVNYIFFYIKNFFSKDQKKTFLFSFTIGPIILSILPIFNNSIRFATLEGLGRIFSSRILLFRILKRILEIVYRIIFLNPYKGIFVLNYADYAYLLEKKIVQISKINIIPGTGIDSRIFNPDNLKKKRINLGILNKKNQLQLDDMYITYIGRISVDKGFYRFIAAINYLLSDPIYSNLKFRIVSPKSDIKNIDTDLKEFLLDKNIVLEEYVIEPINYYATSKLIVIPSTYGEGLSRVALESGLLGIPIVAIVNRGLSSLFIDGILGETTMEIEPYGISKLIKQVINNYSSYSHLPKEVFLNLSSKYDNKASSESVISVLSTYLDP</sequence>
<proteinExistence type="predicted"/>
<dbReference type="AlphaFoldDB" id="Q7V0P3"/>
<evidence type="ECO:0000259" key="3">
    <source>
        <dbReference type="Pfam" id="PF00534"/>
    </source>
</evidence>
<keyword evidence="2" id="KW-1133">Transmembrane helix</keyword>
<dbReference type="PANTHER" id="PTHR46401:SF2">
    <property type="entry name" value="GLYCOSYLTRANSFERASE WBBK-RELATED"/>
    <property type="match status" value="1"/>
</dbReference>
<reference evidence="4 5" key="1">
    <citation type="journal article" date="2003" name="Nature">
        <title>Genome divergence in two Prochlorococcus ecotypes reflects oceanic niche differentiation.</title>
        <authorList>
            <person name="Rocap G."/>
            <person name="Larimer F.W."/>
            <person name="Lamerdin J.E."/>
            <person name="Malfatti S."/>
            <person name="Chain P."/>
            <person name="Ahlgren N.A."/>
            <person name="Arellano A."/>
            <person name="Coleman M."/>
            <person name="Hauser L."/>
            <person name="Hess W.R."/>
            <person name="Johnson Z.I."/>
            <person name="Land M.L."/>
            <person name="Lindell D."/>
            <person name="Post A.F."/>
            <person name="Regala W."/>
            <person name="Shah M."/>
            <person name="Shaw S.L."/>
            <person name="Steglich C."/>
            <person name="Sullivan M.B."/>
            <person name="Ting C.S."/>
            <person name="Tolonen A."/>
            <person name="Webb E.A."/>
            <person name="Zinser E.R."/>
            <person name="Chisholm S.W."/>
        </authorList>
    </citation>
    <scope>NUCLEOTIDE SEQUENCE [LARGE SCALE GENOMIC DNA]</scope>
    <source>
        <strain evidence="5">CCMP1986 / NIES-2087 / MED4</strain>
    </source>
</reference>
<dbReference type="STRING" id="59919.PMM1213"/>
<dbReference type="HOGENOM" id="CLU_721324_0_0_3"/>
<dbReference type="KEGG" id="pmm:PMM1213"/>
<dbReference type="GO" id="GO:0016757">
    <property type="term" value="F:glycosyltransferase activity"/>
    <property type="evidence" value="ECO:0007669"/>
    <property type="project" value="InterPro"/>
</dbReference>
<dbReference type="Proteomes" id="UP000001026">
    <property type="component" value="Chromosome"/>
</dbReference>
<feature type="domain" description="Glycosyl transferase family 1" evidence="3">
    <location>
        <begin position="197"/>
        <end position="354"/>
    </location>
</feature>
<protein>
    <submittedName>
        <fullName evidence="4">Glycosyl transferases group 1</fullName>
    </submittedName>
</protein>
<gene>
    <name evidence="4" type="ordered locus">PMM1213</name>
</gene>
<dbReference type="Pfam" id="PF00534">
    <property type="entry name" value="Glycos_transf_1"/>
    <property type="match status" value="1"/>
</dbReference>
<evidence type="ECO:0000256" key="2">
    <source>
        <dbReference type="SAM" id="Phobius"/>
    </source>
</evidence>
<dbReference type="eggNOG" id="COG0438">
    <property type="taxonomic scope" value="Bacteria"/>
</dbReference>
<dbReference type="PANTHER" id="PTHR46401">
    <property type="entry name" value="GLYCOSYLTRANSFERASE WBBK-RELATED"/>
    <property type="match status" value="1"/>
</dbReference>
<keyword evidence="2" id="KW-0812">Transmembrane</keyword>
<evidence type="ECO:0000313" key="5">
    <source>
        <dbReference type="Proteomes" id="UP000001026"/>
    </source>
</evidence>